<dbReference type="EMBL" id="LSYU01000061">
    <property type="protein sequence ID" value="KXX64276.1"/>
    <property type="molecule type" value="Genomic_DNA"/>
</dbReference>
<evidence type="ECO:0000256" key="1">
    <source>
        <dbReference type="ARBA" id="ARBA00022527"/>
    </source>
</evidence>
<dbReference type="Pfam" id="PF13581">
    <property type="entry name" value="HATPase_c_2"/>
    <property type="match status" value="1"/>
</dbReference>
<keyword evidence="4" id="KW-0418">Kinase</keyword>
<dbReference type="EMBL" id="SMDC01000001">
    <property type="protein sequence ID" value="TCW39633.1"/>
    <property type="molecule type" value="Genomic_DNA"/>
</dbReference>
<evidence type="ECO:0000313" key="5">
    <source>
        <dbReference type="Proteomes" id="UP000075766"/>
    </source>
</evidence>
<evidence type="ECO:0000313" key="3">
    <source>
        <dbReference type="EMBL" id="KXX64276.1"/>
    </source>
</evidence>
<evidence type="ECO:0000259" key="2">
    <source>
        <dbReference type="SMART" id="SM00387"/>
    </source>
</evidence>
<organism evidence="4 6">
    <name type="scientific">Marichromatium gracile</name>
    <name type="common">Chromatium gracile</name>
    <dbReference type="NCBI Taxonomy" id="1048"/>
    <lineage>
        <taxon>Bacteria</taxon>
        <taxon>Pseudomonadati</taxon>
        <taxon>Pseudomonadota</taxon>
        <taxon>Gammaproteobacteria</taxon>
        <taxon>Chromatiales</taxon>
        <taxon>Chromatiaceae</taxon>
        <taxon>Marichromatium</taxon>
    </lineage>
</organism>
<keyword evidence="4" id="KW-0808">Transferase</keyword>
<name>A0A4R4AJS4_MARGR</name>
<proteinExistence type="predicted"/>
<dbReference type="RefSeq" id="WP_062275772.1">
    <property type="nucleotide sequence ID" value="NZ_LSYU01000061.1"/>
</dbReference>
<feature type="domain" description="Histidine kinase/HSP90-like ATPase" evidence="2">
    <location>
        <begin position="37"/>
        <end position="136"/>
    </location>
</feature>
<dbReference type="InterPro" id="IPR003594">
    <property type="entry name" value="HATPase_dom"/>
</dbReference>
<comment type="caution">
    <text evidence="4">The sequence shown here is derived from an EMBL/GenBank/DDBJ whole genome shotgun (WGS) entry which is preliminary data.</text>
</comment>
<dbReference type="SMART" id="SM00387">
    <property type="entry name" value="HATPase_c"/>
    <property type="match status" value="1"/>
</dbReference>
<dbReference type="Proteomes" id="UP000075766">
    <property type="component" value="Unassembled WGS sequence"/>
</dbReference>
<reference evidence="4 6" key="2">
    <citation type="submission" date="2019-03" db="EMBL/GenBank/DDBJ databases">
        <title>Genomic Encyclopedia of Type Strains, Phase IV (KMG-IV): sequencing the most valuable type-strain genomes for metagenomic binning, comparative biology and taxonomic classification.</title>
        <authorList>
            <person name="Goeker M."/>
        </authorList>
    </citation>
    <scope>NUCLEOTIDE SEQUENCE [LARGE SCALE GENOMIC DNA]</scope>
    <source>
        <strain evidence="4 6">DSM 203</strain>
    </source>
</reference>
<dbReference type="CDD" id="cd16934">
    <property type="entry name" value="HATPase_RsbT-like"/>
    <property type="match status" value="1"/>
</dbReference>
<dbReference type="AlphaFoldDB" id="A0A4R4AJS4"/>
<sequence length="136" mass="14578">MTEAFASEFIPIRTPTDIVTARRAARTLCERLGFGKADQTRLATAVSELTRNVIQYAREGSCQISDTSDAGYRRIRVLVEDHGPGIPDITLALTDGYSTSGGLGAGLPGTRRLVDDFGIESAPGLTRITIALQKPL</sequence>
<dbReference type="InterPro" id="IPR036890">
    <property type="entry name" value="HATPase_C_sf"/>
</dbReference>
<reference evidence="3 5" key="1">
    <citation type="submission" date="2016-02" db="EMBL/GenBank/DDBJ databases">
        <title>Genome sequence of Marichromatium gracile YL-28, a purple sulfur bacterium.</title>
        <authorList>
            <person name="Zhao C."/>
            <person name="Hong X."/>
            <person name="Chen S."/>
            <person name="Yang S."/>
        </authorList>
    </citation>
    <scope>NUCLEOTIDE SEQUENCE [LARGE SCALE GENOMIC DNA]</scope>
    <source>
        <strain evidence="3 5">YL28</strain>
    </source>
</reference>
<evidence type="ECO:0000313" key="4">
    <source>
        <dbReference type="EMBL" id="TCW39633.1"/>
    </source>
</evidence>
<dbReference type="SUPFAM" id="SSF55874">
    <property type="entry name" value="ATPase domain of HSP90 chaperone/DNA topoisomerase II/histidine kinase"/>
    <property type="match status" value="1"/>
</dbReference>
<dbReference type="GO" id="GO:0004674">
    <property type="term" value="F:protein serine/threonine kinase activity"/>
    <property type="evidence" value="ECO:0007669"/>
    <property type="project" value="UniProtKB-KW"/>
</dbReference>
<dbReference type="Gene3D" id="3.30.565.10">
    <property type="entry name" value="Histidine kinase-like ATPase, C-terminal domain"/>
    <property type="match status" value="1"/>
</dbReference>
<dbReference type="InterPro" id="IPR050267">
    <property type="entry name" value="Anti-sigma-factor_SerPK"/>
</dbReference>
<dbReference type="PANTHER" id="PTHR35526">
    <property type="entry name" value="ANTI-SIGMA-F FACTOR RSBW-RELATED"/>
    <property type="match status" value="1"/>
</dbReference>
<protein>
    <submittedName>
        <fullName evidence="3">Anti-sigma regulatory factor</fullName>
    </submittedName>
    <submittedName>
        <fullName evidence="4">Serine/threonine-protein kinase RsbT</fullName>
    </submittedName>
</protein>
<keyword evidence="1" id="KW-0723">Serine/threonine-protein kinase</keyword>
<dbReference type="Proteomes" id="UP000295247">
    <property type="component" value="Unassembled WGS sequence"/>
</dbReference>
<gene>
    <name evidence="3" type="ORF">AY586_14325</name>
    <name evidence="4" type="ORF">EDC29_10145</name>
</gene>
<dbReference type="PANTHER" id="PTHR35526:SF3">
    <property type="entry name" value="ANTI-SIGMA-F FACTOR RSBW"/>
    <property type="match status" value="1"/>
</dbReference>
<keyword evidence="5" id="KW-1185">Reference proteome</keyword>
<evidence type="ECO:0000313" key="6">
    <source>
        <dbReference type="Proteomes" id="UP000295247"/>
    </source>
</evidence>
<accession>A0A4R4AJS4</accession>